<evidence type="ECO:0000313" key="2">
    <source>
        <dbReference type="Proteomes" id="UP001589818"/>
    </source>
</evidence>
<proteinExistence type="predicted"/>
<accession>A0ABV6JBJ4</accession>
<dbReference type="EMBL" id="JBHLVF010000031">
    <property type="protein sequence ID" value="MFC0393278.1"/>
    <property type="molecule type" value="Genomic_DNA"/>
</dbReference>
<reference evidence="1 2" key="1">
    <citation type="submission" date="2024-09" db="EMBL/GenBank/DDBJ databases">
        <authorList>
            <person name="Sun Q."/>
            <person name="Mori K."/>
        </authorList>
    </citation>
    <scope>NUCLEOTIDE SEQUENCE [LARGE SCALE GENOMIC DNA]</scope>
    <source>
        <strain evidence="1 2">CCM 4839</strain>
    </source>
</reference>
<sequence length="116" mass="12904">MQFLLIVIGVAVLLFLVAMMFRSSRWKTILSAPSGEKSDELQDKHAYLHNKGVRCRVRAEEGQPVSGIAGGANYGASGSNRSNSLKLQVHQEDMRKAAEALEDFDRERYTTHTPIV</sequence>
<protein>
    <submittedName>
        <fullName evidence="1">Uncharacterized protein</fullName>
    </submittedName>
</protein>
<organism evidence="1 2">
    <name type="scientific">Paenibacillus mendelii</name>
    <dbReference type="NCBI Taxonomy" id="206163"/>
    <lineage>
        <taxon>Bacteria</taxon>
        <taxon>Bacillati</taxon>
        <taxon>Bacillota</taxon>
        <taxon>Bacilli</taxon>
        <taxon>Bacillales</taxon>
        <taxon>Paenibacillaceae</taxon>
        <taxon>Paenibacillus</taxon>
    </lineage>
</organism>
<keyword evidence="2" id="KW-1185">Reference proteome</keyword>
<dbReference type="RefSeq" id="WP_204817767.1">
    <property type="nucleotide sequence ID" value="NZ_JANHOF010000002.1"/>
</dbReference>
<name>A0ABV6JBJ4_9BACL</name>
<dbReference type="Proteomes" id="UP001589818">
    <property type="component" value="Unassembled WGS sequence"/>
</dbReference>
<gene>
    <name evidence="1" type="ORF">ACFFJ8_18080</name>
</gene>
<comment type="caution">
    <text evidence="1">The sequence shown here is derived from an EMBL/GenBank/DDBJ whole genome shotgun (WGS) entry which is preliminary data.</text>
</comment>
<evidence type="ECO:0000313" key="1">
    <source>
        <dbReference type="EMBL" id="MFC0393278.1"/>
    </source>
</evidence>